<evidence type="ECO:0000313" key="11">
    <source>
        <dbReference type="Proteomes" id="UP000622653"/>
    </source>
</evidence>
<dbReference type="SUPFAM" id="SSF103481">
    <property type="entry name" value="Multidrug resistance efflux transporter EmrE"/>
    <property type="match status" value="2"/>
</dbReference>
<feature type="transmembrane region" description="Helical" evidence="8">
    <location>
        <begin position="212"/>
        <end position="233"/>
    </location>
</feature>
<dbReference type="InterPro" id="IPR004626">
    <property type="entry name" value="RarD"/>
</dbReference>
<feature type="transmembrane region" description="Helical" evidence="8">
    <location>
        <begin position="7"/>
        <end position="25"/>
    </location>
</feature>
<keyword evidence="3" id="KW-0813">Transport</keyword>
<dbReference type="InterPro" id="IPR037185">
    <property type="entry name" value="EmrE-like"/>
</dbReference>
<dbReference type="AlphaFoldDB" id="A0A8J7KBZ1"/>
<dbReference type="GO" id="GO:0005886">
    <property type="term" value="C:plasma membrane"/>
    <property type="evidence" value="ECO:0007669"/>
    <property type="project" value="UniProtKB-SubCell"/>
</dbReference>
<keyword evidence="4" id="KW-1003">Cell membrane</keyword>
<dbReference type="RefSeq" id="WP_194562314.1">
    <property type="nucleotide sequence ID" value="NZ_JADKPV010000001.1"/>
</dbReference>
<feature type="transmembrane region" description="Helical" evidence="8">
    <location>
        <begin position="152"/>
        <end position="169"/>
    </location>
</feature>
<comment type="similarity">
    <text evidence="2">Belongs to the EamA transporter family.</text>
</comment>
<comment type="caution">
    <text evidence="10">The sequence shown here is derived from an EMBL/GenBank/DDBJ whole genome shotgun (WGS) entry which is preliminary data.</text>
</comment>
<comment type="subcellular location">
    <subcellularLocation>
        <location evidence="1">Cell membrane</location>
        <topology evidence="1">Multi-pass membrane protein</topology>
    </subcellularLocation>
</comment>
<keyword evidence="6 8" id="KW-1133">Transmembrane helix</keyword>
<gene>
    <name evidence="10" type="primary">rarD</name>
    <name evidence="10" type="ORF">IRY55_05935</name>
</gene>
<sequence length="298" mass="33496">MSQQKSGILFAIGAYIIWGIFPIYWKLIEDVNSMEVLLNRIIWSFIMTFILIGLIGKLPALRADCEYLWKNKKQLLSLFAASLIISVNWFTYIWAVQNGHILQTSLGYYMNPLLSILFGVLFFREKLSKAVLVSVAIAMIGVLYMVWTAGVIPWVALVLAFSFATYGVLKKQIQLDALRGLAIETALIVPLALIAYAYLASTTPTSLFQVDAKTNILLILSGIATALPLIFFAKGAQSMPLYMLGFIQFLAPTISFMLGVFLYKEPFDKTQIVTFTFIWMAVALFSVSTYMQSKKKRI</sequence>
<evidence type="ECO:0000256" key="4">
    <source>
        <dbReference type="ARBA" id="ARBA00022475"/>
    </source>
</evidence>
<evidence type="ECO:0000256" key="5">
    <source>
        <dbReference type="ARBA" id="ARBA00022692"/>
    </source>
</evidence>
<dbReference type="PANTHER" id="PTHR22911:SF137">
    <property type="entry name" value="SOLUTE CARRIER FAMILY 35 MEMBER G2-RELATED"/>
    <property type="match status" value="1"/>
</dbReference>
<feature type="transmembrane region" description="Helical" evidence="8">
    <location>
        <begin position="130"/>
        <end position="146"/>
    </location>
</feature>
<evidence type="ECO:0000256" key="7">
    <source>
        <dbReference type="ARBA" id="ARBA00023136"/>
    </source>
</evidence>
<evidence type="ECO:0000256" key="8">
    <source>
        <dbReference type="SAM" id="Phobius"/>
    </source>
</evidence>
<keyword evidence="7 8" id="KW-0472">Membrane</keyword>
<evidence type="ECO:0000256" key="3">
    <source>
        <dbReference type="ARBA" id="ARBA00022448"/>
    </source>
</evidence>
<keyword evidence="11" id="KW-1185">Reference proteome</keyword>
<organism evidence="10 11">
    <name type="scientific">Savagea serpentis</name>
    <dbReference type="NCBI Taxonomy" id="2785297"/>
    <lineage>
        <taxon>Bacteria</taxon>
        <taxon>Bacillati</taxon>
        <taxon>Bacillota</taxon>
        <taxon>Bacilli</taxon>
        <taxon>Bacillales</taxon>
        <taxon>Caryophanaceae</taxon>
        <taxon>Savagea</taxon>
    </lineage>
</organism>
<proteinExistence type="inferred from homology"/>
<reference evidence="10" key="1">
    <citation type="submission" date="2020-11" db="EMBL/GenBank/DDBJ databases">
        <title>Multidrug resistant novel bacterium Savagea serpentis sp. nov., isolated from the scats of a vine snake (Ahaetulla nasuta).</title>
        <authorList>
            <person name="Venkata Ramana V."/>
            <person name="Vikas Patil S."/>
            <person name="Yogita Lugani V."/>
        </authorList>
    </citation>
    <scope>NUCLEOTIDE SEQUENCE</scope>
    <source>
        <strain evidence="10">SN6</strain>
    </source>
</reference>
<keyword evidence="5 8" id="KW-0812">Transmembrane</keyword>
<feature type="transmembrane region" description="Helical" evidence="8">
    <location>
        <begin position="181"/>
        <end position="200"/>
    </location>
</feature>
<dbReference type="Pfam" id="PF00892">
    <property type="entry name" value="EamA"/>
    <property type="match status" value="2"/>
</dbReference>
<dbReference type="NCBIfam" id="TIGR00688">
    <property type="entry name" value="rarD"/>
    <property type="match status" value="1"/>
</dbReference>
<protein>
    <submittedName>
        <fullName evidence="10">EamA family transporter RarD</fullName>
    </submittedName>
</protein>
<evidence type="ECO:0000256" key="2">
    <source>
        <dbReference type="ARBA" id="ARBA00007362"/>
    </source>
</evidence>
<dbReference type="Proteomes" id="UP000622653">
    <property type="component" value="Unassembled WGS sequence"/>
</dbReference>
<feature type="transmembrane region" description="Helical" evidence="8">
    <location>
        <begin position="75"/>
        <end position="94"/>
    </location>
</feature>
<dbReference type="EMBL" id="JADKPV010000001">
    <property type="protein sequence ID" value="MBF4500902.1"/>
    <property type="molecule type" value="Genomic_DNA"/>
</dbReference>
<evidence type="ECO:0000256" key="6">
    <source>
        <dbReference type="ARBA" id="ARBA00022989"/>
    </source>
</evidence>
<feature type="domain" description="EamA" evidence="9">
    <location>
        <begin position="155"/>
        <end position="286"/>
    </location>
</feature>
<feature type="transmembrane region" description="Helical" evidence="8">
    <location>
        <begin position="272"/>
        <end position="291"/>
    </location>
</feature>
<evidence type="ECO:0000259" key="9">
    <source>
        <dbReference type="Pfam" id="PF00892"/>
    </source>
</evidence>
<evidence type="ECO:0000313" key="10">
    <source>
        <dbReference type="EMBL" id="MBF4500902.1"/>
    </source>
</evidence>
<dbReference type="InterPro" id="IPR000620">
    <property type="entry name" value="EamA_dom"/>
</dbReference>
<feature type="transmembrane region" description="Helical" evidence="8">
    <location>
        <begin position="37"/>
        <end position="55"/>
    </location>
</feature>
<dbReference type="PANTHER" id="PTHR22911">
    <property type="entry name" value="ACYL-MALONYL CONDENSING ENZYME-RELATED"/>
    <property type="match status" value="1"/>
</dbReference>
<feature type="transmembrane region" description="Helical" evidence="8">
    <location>
        <begin position="240"/>
        <end position="260"/>
    </location>
</feature>
<accession>A0A8J7KBZ1</accession>
<name>A0A8J7KBZ1_9BACL</name>
<feature type="domain" description="EamA" evidence="9">
    <location>
        <begin position="6"/>
        <end position="146"/>
    </location>
</feature>
<feature type="transmembrane region" description="Helical" evidence="8">
    <location>
        <begin position="106"/>
        <end position="123"/>
    </location>
</feature>
<evidence type="ECO:0000256" key="1">
    <source>
        <dbReference type="ARBA" id="ARBA00004651"/>
    </source>
</evidence>